<gene>
    <name evidence="1" type="ORF">EOD41_02865</name>
</gene>
<proteinExistence type="predicted"/>
<protein>
    <submittedName>
        <fullName evidence="1">Nuclear transport factor 2 family protein</fullName>
    </submittedName>
</protein>
<dbReference type="EMBL" id="SACK01000001">
    <property type="protein sequence ID" value="RVU02896.1"/>
    <property type="molecule type" value="Genomic_DNA"/>
</dbReference>
<comment type="caution">
    <text evidence="1">The sequence shown here is derived from an EMBL/GenBank/DDBJ whole genome shotgun (WGS) entry which is preliminary data.</text>
</comment>
<keyword evidence="2" id="KW-1185">Reference proteome</keyword>
<dbReference type="InterPro" id="IPR032710">
    <property type="entry name" value="NTF2-like_dom_sf"/>
</dbReference>
<dbReference type="AlphaFoldDB" id="A0A3S2URI9"/>
<dbReference type="OrthoDB" id="8684708at2"/>
<reference evidence="1 2" key="1">
    <citation type="submission" date="2019-01" db="EMBL/GenBank/DDBJ databases">
        <authorList>
            <person name="Chen W.-M."/>
        </authorList>
    </citation>
    <scope>NUCLEOTIDE SEQUENCE [LARGE SCALE GENOMIC DNA]</scope>
    <source>
        <strain evidence="1 2">YBJ-36</strain>
    </source>
</reference>
<sequence>MNLPVVISKLVATQNALDSEAYTECFTEQAVVHDEGKTHHGKGEIQQWIEHSNQEYRALMKPLNYEQTENEGVLTAEVAGTFPGSPAVLQFYLTLENDLICALKVTG</sequence>
<organism evidence="1 2">
    <name type="scientific">Mucilaginibacter limnophilus</name>
    <dbReference type="NCBI Taxonomy" id="1932778"/>
    <lineage>
        <taxon>Bacteria</taxon>
        <taxon>Pseudomonadati</taxon>
        <taxon>Bacteroidota</taxon>
        <taxon>Sphingobacteriia</taxon>
        <taxon>Sphingobacteriales</taxon>
        <taxon>Sphingobacteriaceae</taxon>
        <taxon>Mucilaginibacter</taxon>
    </lineage>
</organism>
<dbReference type="RefSeq" id="WP_127703262.1">
    <property type="nucleotide sequence ID" value="NZ_SACK01000001.1"/>
</dbReference>
<evidence type="ECO:0000313" key="1">
    <source>
        <dbReference type="EMBL" id="RVU02896.1"/>
    </source>
</evidence>
<name>A0A3S2URI9_9SPHI</name>
<evidence type="ECO:0000313" key="2">
    <source>
        <dbReference type="Proteomes" id="UP000282759"/>
    </source>
</evidence>
<dbReference type="Gene3D" id="3.10.450.50">
    <property type="match status" value="1"/>
</dbReference>
<dbReference type="Proteomes" id="UP000282759">
    <property type="component" value="Unassembled WGS sequence"/>
</dbReference>
<accession>A0A3S2URI9</accession>
<dbReference type="SUPFAM" id="SSF54427">
    <property type="entry name" value="NTF2-like"/>
    <property type="match status" value="1"/>
</dbReference>